<organism evidence="1 2">
    <name type="scientific">Erwinia rhapontici</name>
    <name type="common">Pectobacterium rhapontici</name>
    <dbReference type="NCBI Taxonomy" id="55212"/>
    <lineage>
        <taxon>Bacteria</taxon>
        <taxon>Pseudomonadati</taxon>
        <taxon>Pseudomonadota</taxon>
        <taxon>Gammaproteobacteria</taxon>
        <taxon>Enterobacterales</taxon>
        <taxon>Erwiniaceae</taxon>
        <taxon>Erwinia</taxon>
    </lineage>
</organism>
<evidence type="ECO:0000313" key="2">
    <source>
        <dbReference type="Proteomes" id="UP000677515"/>
    </source>
</evidence>
<reference evidence="1 2" key="1">
    <citation type="submission" date="2021-01" db="EMBL/GenBank/DDBJ databases">
        <title>Complete genome sequence of Erwinia rhapontici MAFF 311153.</title>
        <authorList>
            <person name="Morohoshi T."/>
            <person name="Someya N."/>
        </authorList>
    </citation>
    <scope>NUCLEOTIDE SEQUENCE [LARGE SCALE GENOMIC DNA]</scope>
    <source>
        <strain evidence="1 2">MAFF 311153</strain>
    </source>
</reference>
<gene>
    <name evidence="1" type="ORF">ERHA53_26150</name>
</gene>
<evidence type="ECO:0000313" key="1">
    <source>
        <dbReference type="EMBL" id="BCQ35272.1"/>
    </source>
</evidence>
<dbReference type="Proteomes" id="UP000677515">
    <property type="component" value="Chromosome"/>
</dbReference>
<dbReference type="RefSeq" id="WP_212812828.1">
    <property type="nucleotide sequence ID" value="NZ_AP024329.1"/>
</dbReference>
<proteinExistence type="predicted"/>
<protein>
    <submittedName>
        <fullName evidence="1">Uncharacterized protein</fullName>
    </submittedName>
</protein>
<keyword evidence="2" id="KW-1185">Reference proteome</keyword>
<sequence>MKINKAKILNTVKTVGKYSLYLLSRKATWVAIASGISYLFTQKDEAGNLVVDEITQGNVEYILHGLEVITCALLDGCS</sequence>
<dbReference type="EMBL" id="AP024329">
    <property type="protein sequence ID" value="BCQ35272.1"/>
    <property type="molecule type" value="Genomic_DNA"/>
</dbReference>
<accession>A0ABN6DQA2</accession>
<name>A0ABN6DQA2_ERWRD</name>